<organism evidence="1 2">
    <name type="scientific">Portunus trituberculatus</name>
    <name type="common">Swimming crab</name>
    <name type="synonym">Neptunus trituberculatus</name>
    <dbReference type="NCBI Taxonomy" id="210409"/>
    <lineage>
        <taxon>Eukaryota</taxon>
        <taxon>Metazoa</taxon>
        <taxon>Ecdysozoa</taxon>
        <taxon>Arthropoda</taxon>
        <taxon>Crustacea</taxon>
        <taxon>Multicrustacea</taxon>
        <taxon>Malacostraca</taxon>
        <taxon>Eumalacostraca</taxon>
        <taxon>Eucarida</taxon>
        <taxon>Decapoda</taxon>
        <taxon>Pleocyemata</taxon>
        <taxon>Brachyura</taxon>
        <taxon>Eubrachyura</taxon>
        <taxon>Portunoidea</taxon>
        <taxon>Portunidae</taxon>
        <taxon>Portuninae</taxon>
        <taxon>Portunus</taxon>
    </lineage>
</organism>
<name>A0A5B7D2T4_PORTR</name>
<gene>
    <name evidence="1" type="ORF">E2C01_008019</name>
</gene>
<reference evidence="1 2" key="1">
    <citation type="submission" date="2019-05" db="EMBL/GenBank/DDBJ databases">
        <title>Another draft genome of Portunus trituberculatus and its Hox gene families provides insights of decapod evolution.</title>
        <authorList>
            <person name="Jeong J.-H."/>
            <person name="Song I."/>
            <person name="Kim S."/>
            <person name="Choi T."/>
            <person name="Kim D."/>
            <person name="Ryu S."/>
            <person name="Kim W."/>
        </authorList>
    </citation>
    <scope>NUCLEOTIDE SEQUENCE [LARGE SCALE GENOMIC DNA]</scope>
    <source>
        <tissue evidence="1">Muscle</tissue>
    </source>
</reference>
<accession>A0A5B7D2T4</accession>
<keyword evidence="2" id="KW-1185">Reference proteome</keyword>
<dbReference type="EMBL" id="VSRR010000409">
    <property type="protein sequence ID" value="MPC15234.1"/>
    <property type="molecule type" value="Genomic_DNA"/>
</dbReference>
<proteinExistence type="predicted"/>
<sequence>MRSVWLFPHAARQVCSSHYHDVTLGERGAPGEPRSAPGSGRRVLWPQVWTRRQDSGDLEGGMVVVVVVVVVVV</sequence>
<comment type="caution">
    <text evidence="1">The sequence shown here is derived from an EMBL/GenBank/DDBJ whole genome shotgun (WGS) entry which is preliminary data.</text>
</comment>
<dbReference type="Proteomes" id="UP000324222">
    <property type="component" value="Unassembled WGS sequence"/>
</dbReference>
<evidence type="ECO:0000313" key="1">
    <source>
        <dbReference type="EMBL" id="MPC15234.1"/>
    </source>
</evidence>
<dbReference type="AlphaFoldDB" id="A0A5B7D2T4"/>
<protein>
    <submittedName>
        <fullName evidence="1">Uncharacterized protein</fullName>
    </submittedName>
</protein>
<evidence type="ECO:0000313" key="2">
    <source>
        <dbReference type="Proteomes" id="UP000324222"/>
    </source>
</evidence>